<comment type="caution">
    <text evidence="1">The sequence shown here is derived from an EMBL/GenBank/DDBJ whole genome shotgun (WGS) entry which is preliminary data.</text>
</comment>
<dbReference type="Proteomes" id="UP000438429">
    <property type="component" value="Unassembled WGS sequence"/>
</dbReference>
<accession>A0A6A4RHJ4</accession>
<evidence type="ECO:0000313" key="2">
    <source>
        <dbReference type="Proteomes" id="UP000438429"/>
    </source>
</evidence>
<sequence length="92" mass="10780">MPRSFLVKKVKLDDFSTAADLEHAYRHRTDLSLRLHNKVRYGHTLLTQRYRNNFLPELTGIWNNFPCVLLCEVGRCIQTGRSSRYDVAVEPM</sequence>
<dbReference type="EMBL" id="VEVO01000870">
    <property type="protein sequence ID" value="KAF0021946.1"/>
    <property type="molecule type" value="Genomic_DNA"/>
</dbReference>
<protein>
    <submittedName>
        <fullName evidence="1">Uncharacterized protein</fullName>
    </submittedName>
</protein>
<evidence type="ECO:0000313" key="1">
    <source>
        <dbReference type="EMBL" id="KAF0021946.1"/>
    </source>
</evidence>
<proteinExistence type="predicted"/>
<gene>
    <name evidence="1" type="ORF">F2P81_025801</name>
</gene>
<reference evidence="1 2" key="1">
    <citation type="submission" date="2019-06" db="EMBL/GenBank/DDBJ databases">
        <title>Draft genomes of female and male turbot (Scophthalmus maximus).</title>
        <authorList>
            <person name="Xu H."/>
            <person name="Xu X.-W."/>
            <person name="Shao C."/>
            <person name="Chen S."/>
        </authorList>
    </citation>
    <scope>NUCLEOTIDE SEQUENCE [LARGE SCALE GENOMIC DNA]</scope>
    <source>
        <strain evidence="1">Ysfricsl-2016a</strain>
        <tissue evidence="1">Blood</tissue>
    </source>
</reference>
<name>A0A6A4RHJ4_SCOMX</name>
<dbReference type="AlphaFoldDB" id="A0A6A4RHJ4"/>
<organism evidence="1 2">
    <name type="scientific">Scophthalmus maximus</name>
    <name type="common">Turbot</name>
    <name type="synonym">Psetta maxima</name>
    <dbReference type="NCBI Taxonomy" id="52904"/>
    <lineage>
        <taxon>Eukaryota</taxon>
        <taxon>Metazoa</taxon>
        <taxon>Chordata</taxon>
        <taxon>Craniata</taxon>
        <taxon>Vertebrata</taxon>
        <taxon>Euteleostomi</taxon>
        <taxon>Actinopterygii</taxon>
        <taxon>Neopterygii</taxon>
        <taxon>Teleostei</taxon>
        <taxon>Neoteleostei</taxon>
        <taxon>Acanthomorphata</taxon>
        <taxon>Carangaria</taxon>
        <taxon>Pleuronectiformes</taxon>
        <taxon>Pleuronectoidei</taxon>
        <taxon>Scophthalmidae</taxon>
        <taxon>Scophthalmus</taxon>
    </lineage>
</organism>